<comment type="caution">
    <text evidence="1">The sequence shown here is derived from an EMBL/GenBank/DDBJ whole genome shotgun (WGS) entry which is preliminary data.</text>
</comment>
<reference evidence="1" key="1">
    <citation type="journal article" date="2014" name="Front. Microbiol.">
        <title>High frequency of phylogenetically diverse reductive dehalogenase-homologous genes in deep subseafloor sedimentary metagenomes.</title>
        <authorList>
            <person name="Kawai M."/>
            <person name="Futagami T."/>
            <person name="Toyoda A."/>
            <person name="Takaki Y."/>
            <person name="Nishi S."/>
            <person name="Hori S."/>
            <person name="Arai W."/>
            <person name="Tsubouchi T."/>
            <person name="Morono Y."/>
            <person name="Uchiyama I."/>
            <person name="Ito T."/>
            <person name="Fujiyama A."/>
            <person name="Inagaki F."/>
            <person name="Takami H."/>
        </authorList>
    </citation>
    <scope>NUCLEOTIDE SEQUENCE</scope>
    <source>
        <strain evidence="1">Expedition CK06-06</strain>
    </source>
</reference>
<feature type="non-terminal residue" evidence="1">
    <location>
        <position position="93"/>
    </location>
</feature>
<gene>
    <name evidence="1" type="ORF">S01H1_83556</name>
</gene>
<protein>
    <submittedName>
        <fullName evidence="1">Uncharacterized protein</fullName>
    </submittedName>
</protein>
<sequence>MPKAGLYAAEVTTNAPADGAATLKQKGYIWMEWGVPPVIPGNCNEIWDVGTLIPDLHVAGVGLYDPQMMTFPGDASYTDTNTSTSGNKFTVVM</sequence>
<evidence type="ECO:0000313" key="1">
    <source>
        <dbReference type="EMBL" id="GAG46151.1"/>
    </source>
</evidence>
<name>X0ZCN8_9ZZZZ</name>
<organism evidence="1">
    <name type="scientific">marine sediment metagenome</name>
    <dbReference type="NCBI Taxonomy" id="412755"/>
    <lineage>
        <taxon>unclassified sequences</taxon>
        <taxon>metagenomes</taxon>
        <taxon>ecological metagenomes</taxon>
    </lineage>
</organism>
<proteinExistence type="predicted"/>
<accession>X0ZCN8</accession>
<dbReference type="EMBL" id="BARS01056828">
    <property type="protein sequence ID" value="GAG46151.1"/>
    <property type="molecule type" value="Genomic_DNA"/>
</dbReference>
<dbReference type="AlphaFoldDB" id="X0ZCN8"/>